<reference evidence="2" key="1">
    <citation type="submission" date="2016-10" db="EMBL/GenBank/DDBJ databases">
        <authorList>
            <person name="Varghese N."/>
            <person name="Submissions S."/>
        </authorList>
    </citation>
    <scope>NUCLEOTIDE SEQUENCE [LARGE SCALE GENOMIC DNA]</scope>
    <source>
        <strain evidence="2">DSM 4771</strain>
    </source>
</reference>
<sequence length="122" mass="15049">MNEETKRFITDRVVEEFYTNYPWLLDKFGEKGKRHTREDNDHHMEHLELSYELQDEKFFKDYTEWLNDVLVSRGVGTGLIKENYRMIQKYMKEVEMKEDERNYHDHLLETSISYLEQMTNTR</sequence>
<accession>A0A1G8V7L4</accession>
<dbReference type="EMBL" id="FNEV01000008">
    <property type="protein sequence ID" value="SDJ62078.1"/>
    <property type="molecule type" value="Genomic_DNA"/>
</dbReference>
<evidence type="ECO:0000313" key="1">
    <source>
        <dbReference type="EMBL" id="SDJ62078.1"/>
    </source>
</evidence>
<dbReference type="Proteomes" id="UP000199225">
    <property type="component" value="Unassembled WGS sequence"/>
</dbReference>
<protein>
    <submittedName>
        <fullName evidence="1">Uncharacterized protein</fullName>
    </submittedName>
</protein>
<name>A0A1G8V7L4_9BACI</name>
<evidence type="ECO:0000313" key="2">
    <source>
        <dbReference type="Proteomes" id="UP000199225"/>
    </source>
</evidence>
<proteinExistence type="predicted"/>
<dbReference type="OrthoDB" id="2376384at2"/>
<organism evidence="1 2">
    <name type="scientific">Salimicrobium halophilum</name>
    <dbReference type="NCBI Taxonomy" id="86666"/>
    <lineage>
        <taxon>Bacteria</taxon>
        <taxon>Bacillati</taxon>
        <taxon>Bacillota</taxon>
        <taxon>Bacilli</taxon>
        <taxon>Bacillales</taxon>
        <taxon>Bacillaceae</taxon>
        <taxon>Salimicrobium</taxon>
    </lineage>
</organism>
<gene>
    <name evidence="1" type="ORF">SAMN04490247_2555</name>
</gene>
<dbReference type="AlphaFoldDB" id="A0A1G8V7L4"/>
<dbReference type="STRING" id="86666.SAMN04490247_2555"/>
<dbReference type="RefSeq" id="WP_093194259.1">
    <property type="nucleotide sequence ID" value="NZ_FNEV01000008.1"/>
</dbReference>
<keyword evidence="2" id="KW-1185">Reference proteome</keyword>